<evidence type="ECO:0000256" key="1">
    <source>
        <dbReference type="ARBA" id="ARBA00000370"/>
    </source>
</evidence>
<dbReference type="GO" id="GO:0030145">
    <property type="term" value="F:manganese ion binding"/>
    <property type="evidence" value="ECO:0007669"/>
    <property type="project" value="InterPro"/>
</dbReference>
<dbReference type="Pfam" id="PF01676">
    <property type="entry name" value="Metalloenzyme"/>
    <property type="match status" value="1"/>
</dbReference>
<feature type="binding site" evidence="12">
    <location>
        <position position="22"/>
    </location>
    <ligand>
        <name>Mn(2+)</name>
        <dbReference type="ChEBI" id="CHEBI:29035"/>
        <label>2</label>
    </ligand>
</feature>
<dbReference type="InterPro" id="IPR036646">
    <property type="entry name" value="PGAM_B_sf"/>
</dbReference>
<comment type="catalytic activity">
    <reaction evidence="1">
        <text>(2R)-2-phosphoglycerate = (2R)-3-phosphoglycerate</text>
        <dbReference type="Rhea" id="RHEA:15901"/>
        <dbReference type="ChEBI" id="CHEBI:58272"/>
        <dbReference type="ChEBI" id="CHEBI:58289"/>
        <dbReference type="EC" id="5.4.2.12"/>
    </reaction>
</comment>
<organism evidence="15 16">
    <name type="scientific">Candidatus Brennerbacteria bacterium CG11_big_fil_rev_8_21_14_0_20_43_10</name>
    <dbReference type="NCBI Taxonomy" id="1974523"/>
    <lineage>
        <taxon>Bacteria</taxon>
        <taxon>Candidatus Brenneribacteriota</taxon>
    </lineage>
</organism>
<dbReference type="PANTHER" id="PTHR31637:SF0">
    <property type="entry name" value="2,3-BISPHOSPHOGLYCERATE-INDEPENDENT PHOSPHOGLYCERATE MUTASE"/>
    <property type="match status" value="1"/>
</dbReference>
<evidence type="ECO:0000256" key="2">
    <source>
        <dbReference type="ARBA" id="ARBA00001936"/>
    </source>
</evidence>
<dbReference type="SUPFAM" id="SSF53649">
    <property type="entry name" value="Alkaline phosphatase-like"/>
    <property type="match status" value="1"/>
</dbReference>
<comment type="cofactor">
    <cofactor evidence="2">
        <name>Mn(2+)</name>
        <dbReference type="ChEBI" id="CHEBI:29035"/>
    </cofactor>
</comment>
<dbReference type="Gene3D" id="3.40.1450.10">
    <property type="entry name" value="BPG-independent phosphoglycerate mutase, domain B"/>
    <property type="match status" value="1"/>
</dbReference>
<evidence type="ECO:0000256" key="3">
    <source>
        <dbReference type="ARBA" id="ARBA00002315"/>
    </source>
</evidence>
<dbReference type="InterPro" id="IPR005995">
    <property type="entry name" value="Pgm_bpd_ind"/>
</dbReference>
<dbReference type="GO" id="GO:0004619">
    <property type="term" value="F:phosphoglycerate mutase activity"/>
    <property type="evidence" value="ECO:0007669"/>
    <property type="project" value="UniProtKB-UniRule"/>
</dbReference>
<evidence type="ECO:0000256" key="7">
    <source>
        <dbReference type="ARBA" id="ARBA00023152"/>
    </source>
</evidence>
<reference evidence="15 16" key="1">
    <citation type="submission" date="2017-09" db="EMBL/GenBank/DDBJ databases">
        <title>Depth-based differentiation of microbial function through sediment-hosted aquifers and enrichment of novel symbionts in the deep terrestrial subsurface.</title>
        <authorList>
            <person name="Probst A.J."/>
            <person name="Ladd B."/>
            <person name="Jarett J.K."/>
            <person name="Geller-Mcgrath D.E."/>
            <person name="Sieber C.M."/>
            <person name="Emerson J.B."/>
            <person name="Anantharaman K."/>
            <person name="Thomas B.C."/>
            <person name="Malmstrom R."/>
            <person name="Stieglmeier M."/>
            <person name="Klingl A."/>
            <person name="Woyke T."/>
            <person name="Ryan C.M."/>
            <person name="Banfield J.F."/>
        </authorList>
    </citation>
    <scope>NUCLEOTIDE SEQUENCE [LARGE SCALE GENOMIC DNA]</scope>
    <source>
        <strain evidence="15">CG11_big_fil_rev_8_21_14_0_20_43_10</strain>
    </source>
</reference>
<dbReference type="PIRSF" id="PIRSF001492">
    <property type="entry name" value="IPGAM"/>
    <property type="match status" value="1"/>
</dbReference>
<keyword evidence="7" id="KW-0324">Glycolysis</keyword>
<evidence type="ECO:0000256" key="8">
    <source>
        <dbReference type="ARBA" id="ARBA00023211"/>
    </source>
</evidence>
<evidence type="ECO:0000256" key="6">
    <source>
        <dbReference type="ARBA" id="ARBA00022723"/>
    </source>
</evidence>
<dbReference type="GO" id="GO:0006007">
    <property type="term" value="P:glucose catabolic process"/>
    <property type="evidence" value="ECO:0007669"/>
    <property type="project" value="InterPro"/>
</dbReference>
<evidence type="ECO:0000313" key="15">
    <source>
        <dbReference type="EMBL" id="PIR26982.1"/>
    </source>
</evidence>
<evidence type="ECO:0000259" key="14">
    <source>
        <dbReference type="Pfam" id="PF06415"/>
    </source>
</evidence>
<keyword evidence="8 12" id="KW-0464">Manganese</keyword>
<evidence type="ECO:0000259" key="13">
    <source>
        <dbReference type="Pfam" id="PF01676"/>
    </source>
</evidence>
<dbReference type="GO" id="GO:0005829">
    <property type="term" value="C:cytosol"/>
    <property type="evidence" value="ECO:0007669"/>
    <property type="project" value="TreeGrafter"/>
</dbReference>
<comment type="pathway">
    <text evidence="4">Carbohydrate degradation; glycolysis; pyruvate from D-glyceraldehyde 3-phosphate: step 3/5.</text>
</comment>
<comment type="caution">
    <text evidence="15">The sequence shown here is derived from an EMBL/GenBank/DDBJ whole genome shotgun (WGS) entry which is preliminary data.</text>
</comment>
<dbReference type="InterPro" id="IPR006124">
    <property type="entry name" value="Metalloenzyme"/>
</dbReference>
<dbReference type="CDD" id="cd16010">
    <property type="entry name" value="iPGM"/>
    <property type="match status" value="1"/>
</dbReference>
<dbReference type="PANTHER" id="PTHR31637">
    <property type="entry name" value="2,3-BISPHOSPHOGLYCERATE-INDEPENDENT PHOSPHOGLYCERATE MUTASE"/>
    <property type="match status" value="1"/>
</dbReference>
<sequence length="530" mass="58834">MLDRLYCKQRCLMKPVILLILDGLGIGKQAQGNPMREVPMPTYDWVKAHFPYFGLQASGIAVGLAWGDAGSSEIGHLTLGTGRIVYQQYPKITMAIQDGTFFKNPELEKVLSYITQSHGRLHLIGIVSRAKTHASSEHIEALLRAAKDRGVSDVRIHAITDGKESLPHEAKTLLPHIQSLCSSLALGRIASVSGRYYAMDTNEYWQRTETFARFLLEGGKAQSTVMSALDVAYSRGVTDETIEPTGIASSDGTYDSQIRQNDAVVFFNFRDDGMHQIAYALTAPDFPFFPLARPQGVAYAAMTSYGEHVLIPCFFPQDAIAHSLCETLSSANKRCIKICESMKANLVNDYFNGLHRGPFQNEYRISIPSKKISGDVKLQSEELASRLFQAMDEHVYDLLVVNFVHCDAAGHQTDYEKGKQAAAYTDELMNRIIRATLAAHATLIITSDHGNIEQMMNLTTGQPDTAHNDNPVPFMLIDKQWYRDRTSREIALCEREIRGSLADVAPTILDLLRVPIPQEMSGQSLLAQCA</sequence>
<accession>A0A2H0PY36</accession>
<dbReference type="InterPro" id="IPR017850">
    <property type="entry name" value="Alkaline_phosphatase_core_sf"/>
</dbReference>
<feature type="binding site" evidence="12">
    <location>
        <position position="449"/>
    </location>
    <ligand>
        <name>Mn(2+)</name>
        <dbReference type="ChEBI" id="CHEBI:29035"/>
        <label>2</label>
    </ligand>
</feature>
<evidence type="ECO:0000256" key="4">
    <source>
        <dbReference type="ARBA" id="ARBA00004798"/>
    </source>
</evidence>
<comment type="function">
    <text evidence="3">Catalyzes the interconversion of 2-phosphoglycerate and 3-phosphoglycerate.</text>
</comment>
<evidence type="ECO:0000256" key="10">
    <source>
        <dbReference type="NCBIfam" id="TIGR01307"/>
    </source>
</evidence>
<name>A0A2H0PY36_9BACT</name>
<feature type="active site" description="Phosphoserine intermediate" evidence="11">
    <location>
        <position position="72"/>
    </location>
</feature>
<gene>
    <name evidence="15" type="ORF">COV41_00085</name>
</gene>
<feature type="binding site" evidence="12">
    <location>
        <position position="407"/>
    </location>
    <ligand>
        <name>Mn(2+)</name>
        <dbReference type="ChEBI" id="CHEBI:29035"/>
        <label>1</label>
    </ligand>
</feature>
<dbReference type="FunFam" id="3.40.1450.10:FF:000002">
    <property type="entry name" value="2,3-bisphosphoglycerate-independent phosphoglycerate mutase"/>
    <property type="match status" value="1"/>
</dbReference>
<evidence type="ECO:0000256" key="5">
    <source>
        <dbReference type="ARBA" id="ARBA00008819"/>
    </source>
</evidence>
<proteinExistence type="inferred from homology"/>
<feature type="binding site" evidence="12">
    <location>
        <position position="467"/>
    </location>
    <ligand>
        <name>Mn(2+)</name>
        <dbReference type="ChEBI" id="CHEBI:29035"/>
        <label>1</label>
    </ligand>
</feature>
<dbReference type="EC" id="5.4.2.12" evidence="10"/>
<dbReference type="UniPathway" id="UPA00109">
    <property type="reaction ID" value="UER00186"/>
</dbReference>
<feature type="domain" description="Metalloenzyme" evidence="13">
    <location>
        <begin position="14"/>
        <end position="514"/>
    </location>
</feature>
<evidence type="ECO:0000313" key="16">
    <source>
        <dbReference type="Proteomes" id="UP000236846"/>
    </source>
</evidence>
<feature type="binding site" evidence="12">
    <location>
        <position position="448"/>
    </location>
    <ligand>
        <name>Mn(2+)</name>
        <dbReference type="ChEBI" id="CHEBI:29035"/>
        <label>2</label>
    </ligand>
</feature>
<dbReference type="NCBIfam" id="TIGR01307">
    <property type="entry name" value="pgm_bpd_ind"/>
    <property type="match status" value="1"/>
</dbReference>
<dbReference type="InterPro" id="IPR011258">
    <property type="entry name" value="BPG-indep_PGM_N"/>
</dbReference>
<protein>
    <recommendedName>
        <fullName evidence="10">2,3-bisphosphoglycerate-independent phosphoglycerate mutase</fullName>
        <ecNumber evidence="10">5.4.2.12</ecNumber>
    </recommendedName>
</protein>
<keyword evidence="6 12" id="KW-0479">Metal-binding</keyword>
<dbReference type="Proteomes" id="UP000236846">
    <property type="component" value="Unassembled WGS sequence"/>
</dbReference>
<dbReference type="Gene3D" id="3.40.720.10">
    <property type="entry name" value="Alkaline Phosphatase, subunit A"/>
    <property type="match status" value="1"/>
</dbReference>
<evidence type="ECO:0000256" key="11">
    <source>
        <dbReference type="PIRSR" id="PIRSR001492-1"/>
    </source>
</evidence>
<dbReference type="SUPFAM" id="SSF64158">
    <property type="entry name" value="2,3-Bisphosphoglycerate-independent phosphoglycerate mutase, substrate-binding domain"/>
    <property type="match status" value="1"/>
</dbReference>
<evidence type="ECO:0000256" key="9">
    <source>
        <dbReference type="ARBA" id="ARBA00023235"/>
    </source>
</evidence>
<dbReference type="EMBL" id="PCXE01000004">
    <property type="protein sequence ID" value="PIR26982.1"/>
    <property type="molecule type" value="Genomic_DNA"/>
</dbReference>
<comment type="similarity">
    <text evidence="5">Belongs to the BPG-independent phosphoglycerate mutase family.</text>
</comment>
<keyword evidence="9" id="KW-0413">Isomerase</keyword>
<feature type="binding site" evidence="12">
    <location>
        <position position="72"/>
    </location>
    <ligand>
        <name>Mn(2+)</name>
        <dbReference type="ChEBI" id="CHEBI:29035"/>
        <label>2</label>
    </ligand>
</feature>
<feature type="domain" description="BPG-independent PGAM N-terminal" evidence="14">
    <location>
        <begin position="92"/>
        <end position="306"/>
    </location>
</feature>
<dbReference type="Pfam" id="PF06415">
    <property type="entry name" value="iPGM_N"/>
    <property type="match status" value="1"/>
</dbReference>
<dbReference type="AlphaFoldDB" id="A0A2H0PY36"/>
<evidence type="ECO:0000256" key="12">
    <source>
        <dbReference type="PIRSR" id="PIRSR001492-3"/>
    </source>
</evidence>
<feature type="binding site" evidence="12">
    <location>
        <position position="411"/>
    </location>
    <ligand>
        <name>Mn(2+)</name>
        <dbReference type="ChEBI" id="CHEBI:29035"/>
        <label>1</label>
    </ligand>
</feature>
<dbReference type="GO" id="GO:0006096">
    <property type="term" value="P:glycolytic process"/>
    <property type="evidence" value="ECO:0007669"/>
    <property type="project" value="UniProtKB-UniRule"/>
</dbReference>